<accession>A0A1F7YZR7</accession>
<protein>
    <submittedName>
        <fullName evidence="1">Uncharacterized protein</fullName>
    </submittedName>
</protein>
<dbReference type="EMBL" id="MGGP01000012">
    <property type="protein sequence ID" value="OGM32832.1"/>
    <property type="molecule type" value="Genomic_DNA"/>
</dbReference>
<organism evidence="1 2">
    <name type="scientific">Candidatus Woesebacteria bacterium RIFCSPHIGHO2_01_FULL_44_21</name>
    <dbReference type="NCBI Taxonomy" id="1802503"/>
    <lineage>
        <taxon>Bacteria</taxon>
        <taxon>Candidatus Woeseibacteriota</taxon>
    </lineage>
</organism>
<reference evidence="1 2" key="1">
    <citation type="journal article" date="2016" name="Nat. Commun.">
        <title>Thousands of microbial genomes shed light on interconnected biogeochemical processes in an aquifer system.</title>
        <authorList>
            <person name="Anantharaman K."/>
            <person name="Brown C.T."/>
            <person name="Hug L.A."/>
            <person name="Sharon I."/>
            <person name="Castelle C.J."/>
            <person name="Probst A.J."/>
            <person name="Thomas B.C."/>
            <person name="Singh A."/>
            <person name="Wilkins M.J."/>
            <person name="Karaoz U."/>
            <person name="Brodie E.L."/>
            <person name="Williams K.H."/>
            <person name="Hubbard S.S."/>
            <person name="Banfield J.F."/>
        </authorList>
    </citation>
    <scope>NUCLEOTIDE SEQUENCE [LARGE SCALE GENOMIC DNA]</scope>
</reference>
<gene>
    <name evidence="1" type="ORF">A2803_05820</name>
</gene>
<evidence type="ECO:0000313" key="2">
    <source>
        <dbReference type="Proteomes" id="UP000178870"/>
    </source>
</evidence>
<dbReference type="AlphaFoldDB" id="A0A1F7YZR7"/>
<dbReference type="Proteomes" id="UP000178870">
    <property type="component" value="Unassembled WGS sequence"/>
</dbReference>
<evidence type="ECO:0000313" key="1">
    <source>
        <dbReference type="EMBL" id="OGM32832.1"/>
    </source>
</evidence>
<name>A0A1F7YZR7_9BACT</name>
<proteinExistence type="predicted"/>
<comment type="caution">
    <text evidence="1">The sequence shown here is derived from an EMBL/GenBank/DDBJ whole genome shotgun (WGS) entry which is preliminary data.</text>
</comment>
<sequence length="246" mass="28092">MNPEFGKDRPYSDIRYKKAKLLHVGDQFGDFWLLPNTNSILARRSIINRNRPTEMSQVHYHFPGSSFDASLQSDLMSKIDNDKVEYQLSINGNAKSDRLIPWAFVTGDYNGRTGVLRKVSASVSPYGGTKLVVASSPYVSFDLDSSRLSLQDILDGTVDPWSYQAKDVEKPVFSEGYLEFGFRYEQVTDDSYIIFKMKGPSFNLKSKLPMELWPNVHQDMFSYTTFAWAEKIELLESGSSIQLNYQ</sequence>